<accession>A0A0K8P972</accession>
<proteinExistence type="predicted"/>
<reference evidence="2" key="1">
    <citation type="submission" date="2015-07" db="EMBL/GenBank/DDBJ databases">
        <title>Discovery of a poly(ethylene terephthalate assimilation.</title>
        <authorList>
            <person name="Yoshida S."/>
            <person name="Hiraga K."/>
            <person name="Takehana T."/>
            <person name="Taniguchi I."/>
            <person name="Yamaji H."/>
            <person name="Maeda Y."/>
            <person name="Toyohara K."/>
            <person name="Miyamoto K."/>
            <person name="Kimura Y."/>
            <person name="Oda K."/>
        </authorList>
    </citation>
    <scope>NUCLEOTIDE SEQUENCE [LARGE SCALE GENOMIC DNA]</scope>
    <source>
        <strain evidence="2">NBRC 110686 / TISTR 2288 / 201-F6</strain>
    </source>
</reference>
<comment type="caution">
    <text evidence="1">The sequence shown here is derived from an EMBL/GenBank/DDBJ whole genome shotgun (WGS) entry which is preliminary data.</text>
</comment>
<name>A0A0K8P972_PISS1</name>
<gene>
    <name evidence="1" type="ORF">ISF6_5293</name>
</gene>
<reference evidence="1 2" key="2">
    <citation type="journal article" date="2016" name="Science">
        <title>A bacterium that degrades and assimilates poly(ethylene terephthalate).</title>
        <authorList>
            <person name="Yoshida S."/>
            <person name="Hiraga K."/>
            <person name="Takehana T."/>
            <person name="Taniguchi I."/>
            <person name="Yamaji H."/>
            <person name="Maeda Y."/>
            <person name="Toyohara K."/>
            <person name="Miyamoto K."/>
            <person name="Kimura Y."/>
            <person name="Oda K."/>
        </authorList>
    </citation>
    <scope>NUCLEOTIDE SEQUENCE [LARGE SCALE GENOMIC DNA]</scope>
    <source>
        <strain evidence="2">NBRC 110686 / TISTR 2288 / 201-F6</strain>
    </source>
</reference>
<keyword evidence="2" id="KW-1185">Reference proteome</keyword>
<sequence>MLLQSLDIVDAPTRRAFACITGPVWQLYTQATRRSRERRLTAVFESDAQHRFQALLFVGCDFLRRGSPHCRPLWTAPGWQVDDATAQALCIGHAGRSVLRPAEVPGLVGPPVHAPRSADPADEADALAALATPCPSPRYPLATPWRPAAAP</sequence>
<dbReference type="AlphaFoldDB" id="A0A0K8P972"/>
<dbReference type="EMBL" id="BBYR01000085">
    <property type="protein sequence ID" value="GAP38740.1"/>
    <property type="molecule type" value="Genomic_DNA"/>
</dbReference>
<dbReference type="Proteomes" id="UP000037660">
    <property type="component" value="Unassembled WGS sequence"/>
</dbReference>
<evidence type="ECO:0000313" key="1">
    <source>
        <dbReference type="EMBL" id="GAP38740.1"/>
    </source>
</evidence>
<evidence type="ECO:0000313" key="2">
    <source>
        <dbReference type="Proteomes" id="UP000037660"/>
    </source>
</evidence>
<protein>
    <submittedName>
        <fullName evidence="1">Uncharacterized protein</fullName>
    </submittedName>
</protein>
<organism evidence="1 2">
    <name type="scientific">Piscinibacter sakaiensis</name>
    <name type="common">Ideonella sakaiensis</name>
    <dbReference type="NCBI Taxonomy" id="1547922"/>
    <lineage>
        <taxon>Bacteria</taxon>
        <taxon>Pseudomonadati</taxon>
        <taxon>Pseudomonadota</taxon>
        <taxon>Betaproteobacteria</taxon>
        <taxon>Burkholderiales</taxon>
        <taxon>Sphaerotilaceae</taxon>
        <taxon>Piscinibacter</taxon>
    </lineage>
</organism>